<dbReference type="AlphaFoldDB" id="A0A2H1V4W4"/>
<protein>
    <submittedName>
        <fullName evidence="1">SFRICE_001424</fullName>
    </submittedName>
</protein>
<sequence length="130" mass="14492">MFFPYNWPLLTKGLFSHGEGLNINHHACSMRVGDFKVIIKNYKPTFPHDVFHHRTNIALNTKAMVQAPAKIQKVTAGPQAGNMYPKAAVTPKPKAHPMLTVKVELNPLQLSVNISPMKVLGMMPKPAKIR</sequence>
<dbReference type="EMBL" id="ODYU01000519">
    <property type="protein sequence ID" value="SOQ35422.1"/>
    <property type="molecule type" value="Genomic_DNA"/>
</dbReference>
<gene>
    <name evidence="1" type="ORF">SFRICE_001424</name>
</gene>
<proteinExistence type="predicted"/>
<accession>A0A2H1V4W4</accession>
<name>A0A2H1V4W4_SPOFR</name>
<reference evidence="1" key="1">
    <citation type="submission" date="2016-07" db="EMBL/GenBank/DDBJ databases">
        <authorList>
            <person name="Bretaudeau A."/>
        </authorList>
    </citation>
    <scope>NUCLEOTIDE SEQUENCE</scope>
    <source>
        <strain evidence="1">Rice</strain>
        <tissue evidence="1">Whole body</tissue>
    </source>
</reference>
<organism evidence="1">
    <name type="scientific">Spodoptera frugiperda</name>
    <name type="common">Fall armyworm</name>
    <dbReference type="NCBI Taxonomy" id="7108"/>
    <lineage>
        <taxon>Eukaryota</taxon>
        <taxon>Metazoa</taxon>
        <taxon>Ecdysozoa</taxon>
        <taxon>Arthropoda</taxon>
        <taxon>Hexapoda</taxon>
        <taxon>Insecta</taxon>
        <taxon>Pterygota</taxon>
        <taxon>Neoptera</taxon>
        <taxon>Endopterygota</taxon>
        <taxon>Lepidoptera</taxon>
        <taxon>Glossata</taxon>
        <taxon>Ditrysia</taxon>
        <taxon>Noctuoidea</taxon>
        <taxon>Noctuidae</taxon>
        <taxon>Amphipyrinae</taxon>
        <taxon>Spodoptera</taxon>
    </lineage>
</organism>
<evidence type="ECO:0000313" key="1">
    <source>
        <dbReference type="EMBL" id="SOQ35422.1"/>
    </source>
</evidence>